<keyword evidence="2" id="KW-0630">Potassium</keyword>
<feature type="domain" description="RCK N-terminal" evidence="3">
    <location>
        <begin position="4"/>
        <end position="122"/>
    </location>
</feature>
<name>A0A1W1HJI6_9BACT</name>
<dbReference type="InterPro" id="IPR050721">
    <property type="entry name" value="Trk_Ktr_HKT_K-transport"/>
</dbReference>
<dbReference type="PROSITE" id="PS51201">
    <property type="entry name" value="RCK_N"/>
    <property type="match status" value="1"/>
</dbReference>
<organism evidence="4 5">
    <name type="scientific">Desulfamplus magnetovallimortis</name>
    <dbReference type="NCBI Taxonomy" id="1246637"/>
    <lineage>
        <taxon>Bacteria</taxon>
        <taxon>Pseudomonadati</taxon>
        <taxon>Thermodesulfobacteriota</taxon>
        <taxon>Desulfobacteria</taxon>
        <taxon>Desulfobacterales</taxon>
        <taxon>Desulfobacteraceae</taxon>
        <taxon>Desulfamplus</taxon>
    </lineage>
</organism>
<dbReference type="InterPro" id="IPR006036">
    <property type="entry name" value="K_uptake_TrkA"/>
</dbReference>
<evidence type="ECO:0000256" key="1">
    <source>
        <dbReference type="ARBA" id="ARBA00022538"/>
    </source>
</evidence>
<dbReference type="PANTHER" id="PTHR43833">
    <property type="entry name" value="POTASSIUM CHANNEL PROTEIN 2-RELATED-RELATED"/>
    <property type="match status" value="1"/>
</dbReference>
<reference evidence="4 5" key="1">
    <citation type="submission" date="2017-03" db="EMBL/GenBank/DDBJ databases">
        <authorList>
            <person name="Afonso C.L."/>
            <person name="Miller P.J."/>
            <person name="Scott M.A."/>
            <person name="Spackman E."/>
            <person name="Goraichik I."/>
            <person name="Dimitrov K.M."/>
            <person name="Suarez D.L."/>
            <person name="Swayne D.E."/>
        </authorList>
    </citation>
    <scope>NUCLEOTIDE SEQUENCE [LARGE SCALE GENOMIC DNA]</scope>
    <source>
        <strain evidence="4">PRJEB14757</strain>
    </source>
</reference>
<evidence type="ECO:0000313" key="5">
    <source>
        <dbReference type="Proteomes" id="UP000191931"/>
    </source>
</evidence>
<dbReference type="Pfam" id="PF02254">
    <property type="entry name" value="TrkA_N"/>
    <property type="match status" value="1"/>
</dbReference>
<dbReference type="InterPro" id="IPR003148">
    <property type="entry name" value="RCK_N"/>
</dbReference>
<dbReference type="OrthoDB" id="9776294at2"/>
<accession>A0A1W1HJI6</accession>
<evidence type="ECO:0000313" key="4">
    <source>
        <dbReference type="EMBL" id="SLM32613.1"/>
    </source>
</evidence>
<sequence length="146" mass="15689">MKNSRYIVVVGCGRLGSHLANCLSRDGNSVVVIDRVEMTLNDLSPDFSGFRINGDATHMAVLKEAKLKNADVLIATTHEDNVNLMVAQVAKKIFHVPHVLARVFDPKREEVYAQLGIDTICPTSVAAGMFLQAVANGGKGQNGTSP</sequence>
<dbReference type="PRINTS" id="PR00335">
    <property type="entry name" value="KUPTAKETRKA"/>
</dbReference>
<evidence type="ECO:0000256" key="2">
    <source>
        <dbReference type="ARBA" id="ARBA00022958"/>
    </source>
</evidence>
<keyword evidence="1" id="KW-0406">Ion transport</keyword>
<proteinExistence type="predicted"/>
<dbReference type="GO" id="GO:0015079">
    <property type="term" value="F:potassium ion transmembrane transporter activity"/>
    <property type="evidence" value="ECO:0007669"/>
    <property type="project" value="InterPro"/>
</dbReference>
<dbReference type="STRING" id="1246637.MTBBW1_790011"/>
<dbReference type="InterPro" id="IPR036291">
    <property type="entry name" value="NAD(P)-bd_dom_sf"/>
</dbReference>
<keyword evidence="5" id="KW-1185">Reference proteome</keyword>
<dbReference type="GO" id="GO:0005886">
    <property type="term" value="C:plasma membrane"/>
    <property type="evidence" value="ECO:0007669"/>
    <property type="project" value="InterPro"/>
</dbReference>
<keyword evidence="1" id="KW-0633">Potassium transport</keyword>
<dbReference type="AlphaFoldDB" id="A0A1W1HJI6"/>
<protein>
    <submittedName>
        <fullName evidence="4">TrkA-N domain protein</fullName>
    </submittedName>
</protein>
<dbReference type="Gene3D" id="3.40.50.720">
    <property type="entry name" value="NAD(P)-binding Rossmann-like Domain"/>
    <property type="match status" value="1"/>
</dbReference>
<keyword evidence="1" id="KW-0813">Transport</keyword>
<gene>
    <name evidence="4" type="ORF">MTBBW1_790011</name>
</gene>
<evidence type="ECO:0000259" key="3">
    <source>
        <dbReference type="PROSITE" id="PS51201"/>
    </source>
</evidence>
<dbReference type="SUPFAM" id="SSF51735">
    <property type="entry name" value="NAD(P)-binding Rossmann-fold domains"/>
    <property type="match status" value="1"/>
</dbReference>
<dbReference type="Proteomes" id="UP000191931">
    <property type="component" value="Unassembled WGS sequence"/>
</dbReference>
<dbReference type="EMBL" id="FWEV01000324">
    <property type="protein sequence ID" value="SLM32613.1"/>
    <property type="molecule type" value="Genomic_DNA"/>
</dbReference>